<gene>
    <name evidence="2" type="ORF">STSP2_02475</name>
</gene>
<evidence type="ECO:0000256" key="1">
    <source>
        <dbReference type="SAM" id="MobiDB-lite"/>
    </source>
</evidence>
<protein>
    <submittedName>
        <fullName evidence="2">Uncharacterized protein</fullName>
    </submittedName>
</protein>
<organism evidence="2 3">
    <name type="scientific">Anaerohalosphaera lusitana</name>
    <dbReference type="NCBI Taxonomy" id="1936003"/>
    <lineage>
        <taxon>Bacteria</taxon>
        <taxon>Pseudomonadati</taxon>
        <taxon>Planctomycetota</taxon>
        <taxon>Phycisphaerae</taxon>
        <taxon>Sedimentisphaerales</taxon>
        <taxon>Anaerohalosphaeraceae</taxon>
        <taxon>Anaerohalosphaera</taxon>
    </lineage>
</organism>
<dbReference type="KEGG" id="alus:STSP2_02475"/>
<sequence>MGKSKGKWDIDWKKIGRNMGKVTEPDQGVGTGKSCRDETEETGGVRAARVSTPQRPMVPRERGAESEAQGGTAVMIADEGVEAEQRDEFESGEIDMDMVTKNEPVRVNDAGNVEPNRFAGNGGQESQGGSNAGGRDTESGMDLLSVDFMLGVVESTAGSDENDVVMRKLSFNELLRVGARGEIDSRALQVYAVDAAGLYGKDIQRQAMEELALRTGHSV</sequence>
<feature type="region of interest" description="Disordered" evidence="1">
    <location>
        <begin position="110"/>
        <end position="139"/>
    </location>
</feature>
<dbReference type="AlphaFoldDB" id="A0A1U9NP45"/>
<proteinExistence type="predicted"/>
<dbReference type="EMBL" id="CP019791">
    <property type="protein sequence ID" value="AQT69286.1"/>
    <property type="molecule type" value="Genomic_DNA"/>
</dbReference>
<reference evidence="3" key="1">
    <citation type="submission" date="2017-02" db="EMBL/GenBank/DDBJ databases">
        <title>Comparative genomics and description of representatives of a novel lineage of planctomycetes thriving in anoxic sediments.</title>
        <authorList>
            <person name="Spring S."/>
            <person name="Bunk B."/>
            <person name="Sproer C."/>
        </authorList>
    </citation>
    <scope>NUCLEOTIDE SEQUENCE [LARGE SCALE GENOMIC DNA]</scope>
    <source>
        <strain evidence="3">ST-NAGAB-D1</strain>
    </source>
</reference>
<dbReference type="STRING" id="1936003.STSP2_02475"/>
<feature type="compositionally biased region" description="Basic and acidic residues" evidence="1">
    <location>
        <begin position="1"/>
        <end position="14"/>
    </location>
</feature>
<accession>A0A1U9NP45</accession>
<dbReference type="Proteomes" id="UP000189674">
    <property type="component" value="Chromosome"/>
</dbReference>
<dbReference type="RefSeq" id="WP_146662964.1">
    <property type="nucleotide sequence ID" value="NZ_CP019791.1"/>
</dbReference>
<keyword evidence="3" id="KW-1185">Reference proteome</keyword>
<evidence type="ECO:0000313" key="2">
    <source>
        <dbReference type="EMBL" id="AQT69286.1"/>
    </source>
</evidence>
<feature type="compositionally biased region" description="Gly residues" evidence="1">
    <location>
        <begin position="120"/>
        <end position="132"/>
    </location>
</feature>
<evidence type="ECO:0000313" key="3">
    <source>
        <dbReference type="Proteomes" id="UP000189674"/>
    </source>
</evidence>
<name>A0A1U9NP45_9BACT</name>
<feature type="region of interest" description="Disordered" evidence="1">
    <location>
        <begin position="1"/>
        <end position="70"/>
    </location>
</feature>